<feature type="transmembrane region" description="Helical" evidence="5">
    <location>
        <begin position="82"/>
        <end position="100"/>
    </location>
</feature>
<evidence type="ECO:0000256" key="5">
    <source>
        <dbReference type="SAM" id="Phobius"/>
    </source>
</evidence>
<reference evidence="6" key="1">
    <citation type="journal article" date="2014" name="Int. J. Syst. Evol. Microbiol.">
        <title>Complete genome sequence of Corynebacterium casei LMG S-19264T (=DSM 44701T), isolated from a smear-ripened cheese.</title>
        <authorList>
            <consortium name="US DOE Joint Genome Institute (JGI-PGF)"/>
            <person name="Walter F."/>
            <person name="Albersmeier A."/>
            <person name="Kalinowski J."/>
            <person name="Ruckert C."/>
        </authorList>
    </citation>
    <scope>NUCLEOTIDE SEQUENCE</scope>
    <source>
        <strain evidence="6">CGMCC 1.15519</strain>
    </source>
</reference>
<keyword evidence="2 5" id="KW-0812">Transmembrane</keyword>
<protein>
    <recommendedName>
        <fullName evidence="8">MAPEG family protein</fullName>
    </recommendedName>
</protein>
<dbReference type="Proteomes" id="UP000635071">
    <property type="component" value="Unassembled WGS sequence"/>
</dbReference>
<dbReference type="PANTHER" id="PTHR35814">
    <property type="match status" value="1"/>
</dbReference>
<evidence type="ECO:0000313" key="6">
    <source>
        <dbReference type="EMBL" id="GGD99939.1"/>
    </source>
</evidence>
<dbReference type="PANTHER" id="PTHR35814:SF1">
    <property type="entry name" value="GLUTATHIONE S-TRANSFERASE-RELATED"/>
    <property type="match status" value="1"/>
</dbReference>
<accession>A0A917E488</accession>
<feature type="transmembrane region" description="Helical" evidence="5">
    <location>
        <begin position="59"/>
        <end position="76"/>
    </location>
</feature>
<keyword evidence="7" id="KW-1185">Reference proteome</keyword>
<dbReference type="InterPro" id="IPR001129">
    <property type="entry name" value="Membr-assoc_MAPEG"/>
</dbReference>
<dbReference type="InterPro" id="IPR023352">
    <property type="entry name" value="MAPEG-like_dom_sf"/>
</dbReference>
<dbReference type="Gene3D" id="1.20.120.550">
    <property type="entry name" value="Membrane associated eicosanoid/glutathione metabolism-like domain"/>
    <property type="match status" value="1"/>
</dbReference>
<keyword evidence="4 5" id="KW-0472">Membrane</keyword>
<gene>
    <name evidence="6" type="ORF">GCM10011529_02630</name>
</gene>
<reference evidence="6" key="2">
    <citation type="submission" date="2020-09" db="EMBL/GenBank/DDBJ databases">
        <authorList>
            <person name="Sun Q."/>
            <person name="Zhou Y."/>
        </authorList>
    </citation>
    <scope>NUCLEOTIDE SEQUENCE</scope>
    <source>
        <strain evidence="6">CGMCC 1.15519</strain>
    </source>
</reference>
<comment type="caution">
    <text evidence="6">The sequence shown here is derived from an EMBL/GenBank/DDBJ whole genome shotgun (WGS) entry which is preliminary data.</text>
</comment>
<comment type="subcellular location">
    <subcellularLocation>
        <location evidence="1">Membrane</location>
    </subcellularLocation>
</comment>
<feature type="transmembrane region" description="Helical" evidence="5">
    <location>
        <begin position="6"/>
        <end position="26"/>
    </location>
</feature>
<evidence type="ECO:0008006" key="8">
    <source>
        <dbReference type="Google" id="ProtNLM"/>
    </source>
</evidence>
<evidence type="ECO:0000256" key="1">
    <source>
        <dbReference type="ARBA" id="ARBA00004370"/>
    </source>
</evidence>
<name>A0A917E488_9SPHN</name>
<dbReference type="GO" id="GO:0016020">
    <property type="term" value="C:membrane"/>
    <property type="evidence" value="ECO:0007669"/>
    <property type="project" value="UniProtKB-SubCell"/>
</dbReference>
<evidence type="ECO:0000313" key="7">
    <source>
        <dbReference type="Proteomes" id="UP000635071"/>
    </source>
</evidence>
<evidence type="ECO:0000256" key="3">
    <source>
        <dbReference type="ARBA" id="ARBA00022989"/>
    </source>
</evidence>
<feature type="transmembrane region" description="Helical" evidence="5">
    <location>
        <begin position="112"/>
        <end position="136"/>
    </location>
</feature>
<organism evidence="6 7">
    <name type="scientific">Sandarakinorhabdus glacialis</name>
    <dbReference type="NCBI Taxonomy" id="1614636"/>
    <lineage>
        <taxon>Bacteria</taxon>
        <taxon>Pseudomonadati</taxon>
        <taxon>Pseudomonadota</taxon>
        <taxon>Alphaproteobacteria</taxon>
        <taxon>Sphingomonadales</taxon>
        <taxon>Sphingosinicellaceae</taxon>
        <taxon>Sandarakinorhabdus</taxon>
    </lineage>
</organism>
<evidence type="ECO:0000256" key="4">
    <source>
        <dbReference type="ARBA" id="ARBA00023136"/>
    </source>
</evidence>
<sequence length="138" mass="14909">MERREGVLAIVTLVTGGLCGLIYFYLSWRVVRVRQSAQVLLGDGGDGLLLQRIRAHANFAEYVPICLILILAIEMSTERSTWLLWTTGLALVVVRLLHAVGMTRTVANRYRVVGAAGTWVVMIGLSVGALVVAVGMGG</sequence>
<evidence type="ECO:0000256" key="2">
    <source>
        <dbReference type="ARBA" id="ARBA00022692"/>
    </source>
</evidence>
<dbReference type="EMBL" id="BMJM01000001">
    <property type="protein sequence ID" value="GGD99939.1"/>
    <property type="molecule type" value="Genomic_DNA"/>
</dbReference>
<dbReference type="Pfam" id="PF01124">
    <property type="entry name" value="MAPEG"/>
    <property type="match status" value="1"/>
</dbReference>
<keyword evidence="3 5" id="KW-1133">Transmembrane helix</keyword>
<dbReference type="AlphaFoldDB" id="A0A917E488"/>
<dbReference type="SUPFAM" id="SSF161084">
    <property type="entry name" value="MAPEG domain-like"/>
    <property type="match status" value="1"/>
</dbReference>
<proteinExistence type="predicted"/>